<dbReference type="PANTHER" id="PTHR15239:SF6">
    <property type="entry name" value="RIBOSOME QUALITY CONTROL COMPLEX SUBUNIT NEMF"/>
    <property type="match status" value="1"/>
</dbReference>
<dbReference type="SUPFAM" id="SSF46946">
    <property type="entry name" value="S13-like H2TH domain"/>
    <property type="match status" value="1"/>
</dbReference>
<dbReference type="InterPro" id="IPR010979">
    <property type="entry name" value="Ribosomal_uS13-like_H2TH"/>
</dbReference>
<evidence type="ECO:0000256" key="2">
    <source>
        <dbReference type="ARBA" id="ARBA00022730"/>
    </source>
</evidence>
<dbReference type="Pfam" id="PF05670">
    <property type="entry name" value="NFACT-R_1"/>
    <property type="match status" value="1"/>
</dbReference>
<comment type="subunit">
    <text evidence="5">Associates with stalled 50S ribosomal subunits. Binds to RqcP.</text>
</comment>
<evidence type="ECO:0000256" key="4">
    <source>
        <dbReference type="ARBA" id="ARBA00022917"/>
    </source>
</evidence>
<dbReference type="EMBL" id="AGYR01000013">
    <property type="protein sequence ID" value="ENZ17711.1"/>
    <property type="molecule type" value="Genomic_DNA"/>
</dbReference>
<dbReference type="InterPro" id="IPR043682">
    <property type="entry name" value="RqcH_bacterial"/>
</dbReference>
<keyword evidence="4 5" id="KW-0648">Protein biosynthesis</keyword>
<dbReference type="GO" id="GO:0000049">
    <property type="term" value="F:tRNA binding"/>
    <property type="evidence" value="ECO:0007669"/>
    <property type="project" value="UniProtKB-UniRule"/>
</dbReference>
<keyword evidence="3 5" id="KW-0694">RNA-binding</keyword>
<dbReference type="FunFam" id="2.30.310.10:FF:000004">
    <property type="entry name" value="Fibronectin-binding protein A"/>
    <property type="match status" value="1"/>
</dbReference>
<keyword evidence="2 5" id="KW-0699">rRNA-binding</keyword>
<reference evidence="7 8" key="1">
    <citation type="submission" date="2013-01" db="EMBL/GenBank/DDBJ databases">
        <title>The Genome Sequence of Clostridium clostridioforme 90A8.</title>
        <authorList>
            <consortium name="The Broad Institute Genome Sequencing Platform"/>
            <person name="Earl A."/>
            <person name="Ward D."/>
            <person name="Feldgarden M."/>
            <person name="Gevers D."/>
            <person name="Courvalin P."/>
            <person name="Lambert T."/>
            <person name="Walker B."/>
            <person name="Young S.K."/>
            <person name="Zeng Q."/>
            <person name="Gargeya S."/>
            <person name="Fitzgerald M."/>
            <person name="Haas B."/>
            <person name="Abouelleil A."/>
            <person name="Alvarado L."/>
            <person name="Arachchi H.M."/>
            <person name="Berlin A.M."/>
            <person name="Chapman S.B."/>
            <person name="Dewar J."/>
            <person name="Goldberg J."/>
            <person name="Griggs A."/>
            <person name="Gujja S."/>
            <person name="Hansen M."/>
            <person name="Howarth C."/>
            <person name="Imamovic A."/>
            <person name="Larimer J."/>
            <person name="McCowan C."/>
            <person name="Murphy C."/>
            <person name="Neiman D."/>
            <person name="Pearson M."/>
            <person name="Priest M."/>
            <person name="Roberts A."/>
            <person name="Saif S."/>
            <person name="Shea T."/>
            <person name="Sisk P."/>
            <person name="Sykes S."/>
            <person name="Wortman J."/>
            <person name="Nusbaum C."/>
            <person name="Birren B."/>
        </authorList>
    </citation>
    <scope>NUCLEOTIDE SEQUENCE [LARGE SCALE GENOMIC DNA]</scope>
    <source>
        <strain evidence="7 8">90A8</strain>
    </source>
</reference>
<dbReference type="AlphaFoldDB" id="A0A0E2HRR7"/>
<evidence type="ECO:0000259" key="6">
    <source>
        <dbReference type="Pfam" id="PF05670"/>
    </source>
</evidence>
<dbReference type="GO" id="GO:0043023">
    <property type="term" value="F:ribosomal large subunit binding"/>
    <property type="evidence" value="ECO:0007669"/>
    <property type="project" value="UniProtKB-UniRule"/>
</dbReference>
<gene>
    <name evidence="5" type="primary">rqcH</name>
    <name evidence="7" type="ORF">HMPREF1090_01661</name>
</gene>
<dbReference type="GO" id="GO:1990112">
    <property type="term" value="C:RQC complex"/>
    <property type="evidence" value="ECO:0007669"/>
    <property type="project" value="TreeGrafter"/>
</dbReference>
<evidence type="ECO:0000256" key="1">
    <source>
        <dbReference type="ARBA" id="ARBA00022555"/>
    </source>
</evidence>
<dbReference type="RefSeq" id="WP_002583585.1">
    <property type="nucleotide sequence ID" value="NZ_KB851018.1"/>
</dbReference>
<feature type="domain" description="NFACT RNA-binding" evidence="6">
    <location>
        <begin position="460"/>
        <end position="555"/>
    </location>
</feature>
<comment type="caution">
    <text evidence="7">The sequence shown here is derived from an EMBL/GenBank/DDBJ whole genome shotgun (WGS) entry which is preliminary data.</text>
</comment>
<proteinExistence type="inferred from homology"/>
<organism evidence="7 8">
    <name type="scientific">[Clostridium] clostridioforme 90A8</name>
    <dbReference type="NCBI Taxonomy" id="999408"/>
    <lineage>
        <taxon>Bacteria</taxon>
        <taxon>Bacillati</taxon>
        <taxon>Bacillota</taxon>
        <taxon>Clostridia</taxon>
        <taxon>Lachnospirales</taxon>
        <taxon>Lachnospiraceae</taxon>
        <taxon>Enterocloster</taxon>
    </lineage>
</organism>
<evidence type="ECO:0000256" key="5">
    <source>
        <dbReference type="HAMAP-Rule" id="MF_00844"/>
    </source>
</evidence>
<evidence type="ECO:0000313" key="8">
    <source>
        <dbReference type="Proteomes" id="UP000013085"/>
    </source>
</evidence>
<dbReference type="InterPro" id="IPR051608">
    <property type="entry name" value="RQC_Subunit_NEMF"/>
</dbReference>
<dbReference type="GeneID" id="57959866"/>
<dbReference type="GO" id="GO:0072344">
    <property type="term" value="P:rescue of stalled ribosome"/>
    <property type="evidence" value="ECO:0007669"/>
    <property type="project" value="UniProtKB-UniRule"/>
</dbReference>
<dbReference type="Gene3D" id="1.10.8.50">
    <property type="match status" value="1"/>
</dbReference>
<comment type="function">
    <text evidence="5">Key component of the ribosome quality control system (RQC), a ribosome-associated complex that mediates the extraction of incompletely synthesized nascent chains from stalled ribosomes and their subsequent degradation. RqcH recruits Ala-charged tRNA, and with RqcP directs the elongation of stalled nascent chains on 50S ribosomal subunits, leading to non-templated C-terminal alanine extensions (Ala tail). The Ala tail promotes nascent chain degradation. May add between 1 and at least 8 Ala residues. Binds to stalled 50S ribosomal subunits.</text>
</comment>
<comment type="similarity">
    <text evidence="5">Belongs to the NEMF family.</text>
</comment>
<name>A0A0E2HRR7_9FIRM</name>
<protein>
    <recommendedName>
        <fullName evidence="5">Rqc2 homolog RqcH</fullName>
        <shortName evidence="5">RqcH</shortName>
    </recommendedName>
</protein>
<dbReference type="PATRIC" id="fig|999408.3.peg.1789"/>
<accession>A0A0E2HRR7</accession>
<dbReference type="GO" id="GO:0019843">
    <property type="term" value="F:rRNA binding"/>
    <property type="evidence" value="ECO:0007669"/>
    <property type="project" value="UniProtKB-UniRule"/>
</dbReference>
<dbReference type="InterPro" id="IPR008532">
    <property type="entry name" value="NFACT_RNA-bd"/>
</dbReference>
<dbReference type="HAMAP" id="MF_00844_B">
    <property type="entry name" value="RqcH_B"/>
    <property type="match status" value="1"/>
</dbReference>
<dbReference type="HOGENOM" id="CLU_022481_2_1_9"/>
<evidence type="ECO:0000313" key="7">
    <source>
        <dbReference type="EMBL" id="ENZ17711.1"/>
    </source>
</evidence>
<dbReference type="Proteomes" id="UP000013085">
    <property type="component" value="Unassembled WGS sequence"/>
</dbReference>
<keyword evidence="1 5" id="KW-0820">tRNA-binding</keyword>
<evidence type="ECO:0000256" key="3">
    <source>
        <dbReference type="ARBA" id="ARBA00022884"/>
    </source>
</evidence>
<dbReference type="PANTHER" id="PTHR15239">
    <property type="entry name" value="NUCLEAR EXPORT MEDIATOR FACTOR NEMF"/>
    <property type="match status" value="1"/>
</dbReference>
<dbReference type="Gene3D" id="2.30.310.10">
    <property type="entry name" value="ibrinogen binding protein from staphylococcus aureus domain"/>
    <property type="match status" value="1"/>
</dbReference>
<dbReference type="Pfam" id="PF05833">
    <property type="entry name" value="NFACT_N"/>
    <property type="match status" value="1"/>
</dbReference>
<sequence>MAFDGITIANLVHEFKEALGGGRISKIAQPEKDELLIAIKNNKENYRLQISASASLPLIYLTDKNKPSPMTAPNFCMLLRKHIGSARIVDISQPGLERIIQFDLEHLDEMGDLCRKKLIVEIMGKHSNIIFCREDGTIIDSIKHVSAQVSSVREVLPGRSYFIPQTVAKENPLTVTQETFHQAVGSSSMSVQKALYSHLTGISPIMAEEICHLASIDSDYGASELSETELLHLYHTFSLVMEDVKEGNFAPAIVFDEGGPVEYAALSLTCYESGTYHSQSFRSMSRLLEEYYASRDTITRIRQKSSDLRRIVQTSLERNYKKYDLQLKQLKDTEKREKYRIYGELLNTYGYELTGGEKSFTCLNYYTNEEITIPLDTQLSAKDNAKKHFDKYNKLKRTYEALTDLTKETKAEIDHLESISSALDIALAENDLVQIKEELMEYGYIKKRRSSDKKPKITSKPFHYISSDGFHIYVGKNNYQNEELTFKLATGNDWWFHAKGIPGSHVIVKAEGRTDLPDRLFEEAGSLAAYYSKGRDNDKVEIDYIQKKNIKKAAGAAPGFVIYHTNYSLVASPGCALNEVG</sequence>